<dbReference type="InterPro" id="IPR050204">
    <property type="entry name" value="AraC_XylS_family_regulators"/>
</dbReference>
<dbReference type="RefSeq" id="WP_019950085.1">
    <property type="nucleotide sequence ID" value="NZ_JBHLVX010000013.1"/>
</dbReference>
<dbReference type="Proteomes" id="UP001589814">
    <property type="component" value="Unassembled WGS sequence"/>
</dbReference>
<dbReference type="SUPFAM" id="SSF46689">
    <property type="entry name" value="Homeodomain-like"/>
    <property type="match status" value="1"/>
</dbReference>
<dbReference type="Pfam" id="PF12833">
    <property type="entry name" value="HTH_18"/>
    <property type="match status" value="1"/>
</dbReference>
<evidence type="ECO:0000256" key="1">
    <source>
        <dbReference type="ARBA" id="ARBA00023015"/>
    </source>
</evidence>
<keyword evidence="6" id="KW-1185">Reference proteome</keyword>
<comment type="caution">
    <text evidence="5">The sequence shown here is derived from an EMBL/GenBank/DDBJ whole genome shotgun (WGS) entry which is preliminary data.</text>
</comment>
<dbReference type="Pfam" id="PF14525">
    <property type="entry name" value="AraC_binding_2"/>
    <property type="match status" value="1"/>
</dbReference>
<evidence type="ECO:0000256" key="3">
    <source>
        <dbReference type="ARBA" id="ARBA00023163"/>
    </source>
</evidence>
<evidence type="ECO:0000313" key="5">
    <source>
        <dbReference type="EMBL" id="MFC0267231.1"/>
    </source>
</evidence>
<dbReference type="SMART" id="SM00342">
    <property type="entry name" value="HTH_ARAC"/>
    <property type="match status" value="1"/>
</dbReference>
<dbReference type="EMBL" id="JBHLVX010000013">
    <property type="protein sequence ID" value="MFC0267231.1"/>
    <property type="molecule type" value="Genomic_DNA"/>
</dbReference>
<reference evidence="5 6" key="1">
    <citation type="submission" date="2024-09" db="EMBL/GenBank/DDBJ databases">
        <authorList>
            <person name="Sun Q."/>
            <person name="Mori K."/>
        </authorList>
    </citation>
    <scope>NUCLEOTIDE SEQUENCE [LARGE SCALE GENOMIC DNA]</scope>
    <source>
        <strain evidence="5 6">CCM 7415</strain>
    </source>
</reference>
<keyword evidence="3" id="KW-0804">Transcription</keyword>
<dbReference type="InterPro" id="IPR009057">
    <property type="entry name" value="Homeodomain-like_sf"/>
</dbReference>
<name>A0ABV6G1E7_9GAMM</name>
<feature type="domain" description="HTH araC/xylS-type" evidence="4">
    <location>
        <begin position="223"/>
        <end position="323"/>
    </location>
</feature>
<gene>
    <name evidence="5" type="ORF">ACFFHW_04305</name>
</gene>
<sequence>MATMSFMLQRHGVLHTDSKEAIVERVTHYLCPHRMHLHNGTRLSSRFSVLHFKELAIIELCYGAHVEIAPEATPNVYLFRINLEGQGEIFYKDRQVRMVQGSATITSPCQTSLIHTSPNCHNIIVRVPRQLLEQRLSQHLAQPLRGPLLFDHYAPAHSPGSAFLLSTIHYLCHFPLNRLQPANDEAQIKRVEDYFCDSVLGLFNHTYSQHMSDTASPLPHYVKNAKAYIEQHITKPITLEALSHQAGVSIRTLQYGFRQFLGLSPGAYITRQRIKQIHQALLEAPKGQRVTDIVLQHGISSPGRFANQYKVIYGVTPVQTLNGNRHHTGIDL</sequence>
<evidence type="ECO:0000259" key="4">
    <source>
        <dbReference type="PROSITE" id="PS01124"/>
    </source>
</evidence>
<dbReference type="InterPro" id="IPR018060">
    <property type="entry name" value="HTH_AraC"/>
</dbReference>
<evidence type="ECO:0000256" key="2">
    <source>
        <dbReference type="ARBA" id="ARBA00023125"/>
    </source>
</evidence>
<keyword evidence="1" id="KW-0805">Transcription regulation</keyword>
<evidence type="ECO:0000313" key="6">
    <source>
        <dbReference type="Proteomes" id="UP001589814"/>
    </source>
</evidence>
<dbReference type="PANTHER" id="PTHR46796">
    <property type="entry name" value="HTH-TYPE TRANSCRIPTIONAL ACTIVATOR RHAS-RELATED"/>
    <property type="match status" value="1"/>
</dbReference>
<dbReference type="PROSITE" id="PS01124">
    <property type="entry name" value="HTH_ARAC_FAMILY_2"/>
    <property type="match status" value="1"/>
</dbReference>
<dbReference type="Gene3D" id="1.10.10.60">
    <property type="entry name" value="Homeodomain-like"/>
    <property type="match status" value="1"/>
</dbReference>
<dbReference type="InterPro" id="IPR035418">
    <property type="entry name" value="AraC-bd_2"/>
</dbReference>
<protein>
    <submittedName>
        <fullName evidence="5">Helix-turn-helix domain-containing protein</fullName>
    </submittedName>
</protein>
<organism evidence="5 6">
    <name type="scientific">Kushneria aurantia</name>
    <dbReference type="NCBI Taxonomy" id="504092"/>
    <lineage>
        <taxon>Bacteria</taxon>
        <taxon>Pseudomonadati</taxon>
        <taxon>Pseudomonadota</taxon>
        <taxon>Gammaproteobacteria</taxon>
        <taxon>Oceanospirillales</taxon>
        <taxon>Halomonadaceae</taxon>
        <taxon>Kushneria</taxon>
    </lineage>
</organism>
<proteinExistence type="predicted"/>
<accession>A0ABV6G1E7</accession>
<keyword evidence="2" id="KW-0238">DNA-binding</keyword>